<evidence type="ECO:0000259" key="2">
    <source>
        <dbReference type="Pfam" id="PF13505"/>
    </source>
</evidence>
<keyword evidence="4" id="KW-1185">Reference proteome</keyword>
<organism evidence="3 4">
    <name type="scientific">Bartonella acomydis</name>
    <dbReference type="NCBI Taxonomy" id="686234"/>
    <lineage>
        <taxon>Bacteria</taxon>
        <taxon>Pseudomonadati</taxon>
        <taxon>Pseudomonadota</taxon>
        <taxon>Alphaproteobacteria</taxon>
        <taxon>Hyphomicrobiales</taxon>
        <taxon>Bartonellaceae</taxon>
        <taxon>Bartonella</taxon>
    </lineage>
</organism>
<gene>
    <name evidence="3" type="ORF">GCM10023260_08840</name>
</gene>
<sequence length="83" mass="9548">MVFRNKKTINNNLGKTISGNTFDKTKMFFGFILGGGIDFAVTDNVLLRAEYRYSVYSKKKFNRDGNEVSYKTNDLRVGIAYKF</sequence>
<dbReference type="Proteomes" id="UP001501525">
    <property type="component" value="Unassembled WGS sequence"/>
</dbReference>
<reference evidence="4" key="1">
    <citation type="journal article" date="2019" name="Int. J. Syst. Evol. Microbiol.">
        <title>The Global Catalogue of Microorganisms (GCM) 10K type strain sequencing project: providing services to taxonomists for standard genome sequencing and annotation.</title>
        <authorList>
            <consortium name="The Broad Institute Genomics Platform"/>
            <consortium name="The Broad Institute Genome Sequencing Center for Infectious Disease"/>
            <person name="Wu L."/>
            <person name="Ma J."/>
        </authorList>
    </citation>
    <scope>NUCLEOTIDE SEQUENCE [LARGE SCALE GENOMIC DNA]</scope>
    <source>
        <strain evidence="4">JCM 17706</strain>
    </source>
</reference>
<evidence type="ECO:0000256" key="1">
    <source>
        <dbReference type="ARBA" id="ARBA00022729"/>
    </source>
</evidence>
<name>A0ABP9MMX1_9HYPH</name>
<accession>A0ABP9MMX1</accession>
<proteinExistence type="predicted"/>
<dbReference type="InterPro" id="IPR011250">
    <property type="entry name" value="OMP/PagP_B-barrel"/>
</dbReference>
<dbReference type="EMBL" id="BAABIY010000020">
    <property type="protein sequence ID" value="GAA5098378.1"/>
    <property type="molecule type" value="Genomic_DNA"/>
</dbReference>
<keyword evidence="1" id="KW-0732">Signal</keyword>
<dbReference type="Gene3D" id="2.40.160.20">
    <property type="match status" value="1"/>
</dbReference>
<comment type="caution">
    <text evidence="3">The sequence shown here is derived from an EMBL/GenBank/DDBJ whole genome shotgun (WGS) entry which is preliminary data.</text>
</comment>
<evidence type="ECO:0000313" key="3">
    <source>
        <dbReference type="EMBL" id="GAA5098378.1"/>
    </source>
</evidence>
<protein>
    <recommendedName>
        <fullName evidence="2">Outer membrane protein beta-barrel domain-containing protein</fullName>
    </recommendedName>
</protein>
<dbReference type="Pfam" id="PF13505">
    <property type="entry name" value="OMP_b-brl"/>
    <property type="match status" value="1"/>
</dbReference>
<evidence type="ECO:0000313" key="4">
    <source>
        <dbReference type="Proteomes" id="UP001501525"/>
    </source>
</evidence>
<dbReference type="SUPFAM" id="SSF56925">
    <property type="entry name" value="OMPA-like"/>
    <property type="match status" value="1"/>
</dbReference>
<dbReference type="InterPro" id="IPR027385">
    <property type="entry name" value="Beta-barrel_OMP"/>
</dbReference>
<feature type="domain" description="Outer membrane protein beta-barrel" evidence="2">
    <location>
        <begin position="17"/>
        <end position="83"/>
    </location>
</feature>